<evidence type="ECO:0000313" key="1">
    <source>
        <dbReference type="EMBL" id="JAH27889.1"/>
    </source>
</evidence>
<accession>A0A0E9RFN2</accession>
<proteinExistence type="predicted"/>
<reference evidence="1" key="1">
    <citation type="submission" date="2014-11" db="EMBL/GenBank/DDBJ databases">
        <authorList>
            <person name="Amaro Gonzalez C."/>
        </authorList>
    </citation>
    <scope>NUCLEOTIDE SEQUENCE</scope>
</reference>
<reference evidence="1" key="2">
    <citation type="journal article" date="2015" name="Fish Shellfish Immunol.">
        <title>Early steps in the European eel (Anguilla anguilla)-Vibrio vulnificus interaction in the gills: Role of the RtxA13 toxin.</title>
        <authorList>
            <person name="Callol A."/>
            <person name="Pajuelo D."/>
            <person name="Ebbesson L."/>
            <person name="Teles M."/>
            <person name="MacKenzie S."/>
            <person name="Amaro C."/>
        </authorList>
    </citation>
    <scope>NUCLEOTIDE SEQUENCE</scope>
</reference>
<organism evidence="1">
    <name type="scientific">Anguilla anguilla</name>
    <name type="common">European freshwater eel</name>
    <name type="synonym">Muraena anguilla</name>
    <dbReference type="NCBI Taxonomy" id="7936"/>
    <lineage>
        <taxon>Eukaryota</taxon>
        <taxon>Metazoa</taxon>
        <taxon>Chordata</taxon>
        <taxon>Craniata</taxon>
        <taxon>Vertebrata</taxon>
        <taxon>Euteleostomi</taxon>
        <taxon>Actinopterygii</taxon>
        <taxon>Neopterygii</taxon>
        <taxon>Teleostei</taxon>
        <taxon>Anguilliformes</taxon>
        <taxon>Anguillidae</taxon>
        <taxon>Anguilla</taxon>
    </lineage>
</organism>
<protein>
    <submittedName>
        <fullName evidence="1">Uncharacterized protein</fullName>
    </submittedName>
</protein>
<dbReference type="EMBL" id="GBXM01080688">
    <property type="protein sequence ID" value="JAH27889.1"/>
    <property type="molecule type" value="Transcribed_RNA"/>
</dbReference>
<name>A0A0E9RFN2_ANGAN</name>
<dbReference type="AlphaFoldDB" id="A0A0E9RFN2"/>
<sequence>MFTSSCQGLSHSSLQMPMPVEQTPITLLCAMVVLLGNTTKLQ</sequence>